<sequence>MNNQFIFKITVDYKKLQAELLNGDEINVPDVILNLEDFDKQFNLIKKESAQNLIDFLKEHFEERGLELAGLIFDYYSRVLEALKGYPFNKRKRDLSDPIDKRVTINWNEKNSVSESIEEIETDKEGSFDLFDNQERAQKVEELKLKVNSNFPNSSKNKSDFLTFFNSSFEDDKASKTKSKKYNKK</sequence>
<evidence type="ECO:0000313" key="2">
    <source>
        <dbReference type="Proteomes" id="UP000323144"/>
    </source>
</evidence>
<accession>A0A5B9Y4E7</accession>
<organism evidence="1 2">
    <name type="scientific">Spiroplasma chinense</name>
    <dbReference type="NCBI Taxonomy" id="216932"/>
    <lineage>
        <taxon>Bacteria</taxon>
        <taxon>Bacillati</taxon>
        <taxon>Mycoplasmatota</taxon>
        <taxon>Mollicutes</taxon>
        <taxon>Entomoplasmatales</taxon>
        <taxon>Spiroplasmataceae</taxon>
        <taxon>Spiroplasma</taxon>
    </lineage>
</organism>
<dbReference type="KEGG" id="schi:SCHIN_v1c07590"/>
<dbReference type="EMBL" id="CP043026">
    <property type="protein sequence ID" value="QEH61954.1"/>
    <property type="molecule type" value="Genomic_DNA"/>
</dbReference>
<dbReference type="Proteomes" id="UP000323144">
    <property type="component" value="Chromosome"/>
</dbReference>
<evidence type="ECO:0000313" key="1">
    <source>
        <dbReference type="EMBL" id="QEH61954.1"/>
    </source>
</evidence>
<keyword evidence="2" id="KW-1185">Reference proteome</keyword>
<protein>
    <submittedName>
        <fullName evidence="1">Uncharacterized protein</fullName>
    </submittedName>
</protein>
<dbReference type="RefSeq" id="WP_166508330.1">
    <property type="nucleotide sequence ID" value="NZ_CP043026.1"/>
</dbReference>
<dbReference type="AlphaFoldDB" id="A0A5B9Y4E7"/>
<gene>
    <name evidence="1" type="ORF">SCHIN_v1c07590</name>
</gene>
<proteinExistence type="predicted"/>
<reference evidence="1 2" key="1">
    <citation type="submission" date="2019-08" db="EMBL/GenBank/DDBJ databases">
        <title>Complete genome sequence of Spiroplasma chinense CCH (DSM 19755).</title>
        <authorList>
            <person name="Shen H.-Y."/>
            <person name="Lin Y.-C."/>
            <person name="Chou L."/>
            <person name="Kuo C.-H."/>
        </authorList>
    </citation>
    <scope>NUCLEOTIDE SEQUENCE [LARGE SCALE GENOMIC DNA]</scope>
    <source>
        <strain evidence="1 2">CCH</strain>
    </source>
</reference>
<name>A0A5B9Y4E7_9MOLU</name>